<dbReference type="EMBL" id="CP150484">
    <property type="protein sequence ID" value="WYW18749.1"/>
    <property type="molecule type" value="Genomic_DNA"/>
</dbReference>
<reference evidence="1" key="1">
    <citation type="submission" date="2023-10" db="EMBL/GenBank/DDBJ databases">
        <title>Whole genome sequencing of actinobacterial strain Amycolatopsis sp. (BCA-696) identifies the underlying plant growth-promoting genes.</title>
        <authorList>
            <person name="Gandham P."/>
            <person name="Vadla N."/>
            <person name="Saji A."/>
            <person name="Srinivas V."/>
            <person name="Ruperao P."/>
            <person name="Selvanayagam S."/>
            <person name="Saxena R.K."/>
            <person name="Rathore A."/>
            <person name="Gopalakrishnan S."/>
            <person name="Thakur V."/>
        </authorList>
    </citation>
    <scope>NUCLEOTIDE SEQUENCE</scope>
    <source>
        <strain evidence="1">BCA-696</strain>
    </source>
</reference>
<accession>A0ACD5BHJ0</accession>
<evidence type="ECO:0000313" key="1">
    <source>
        <dbReference type="EMBL" id="WYW18749.1"/>
    </source>
</evidence>
<dbReference type="Proteomes" id="UP001456344">
    <property type="component" value="Chromosome"/>
</dbReference>
<gene>
    <name evidence="1" type="ORF">LCL61_24715</name>
</gene>
<evidence type="ECO:0000313" key="2">
    <source>
        <dbReference type="Proteomes" id="UP001456344"/>
    </source>
</evidence>
<protein>
    <submittedName>
        <fullName evidence="1">Sigma-70 family RNA polymerase sigma factor</fullName>
    </submittedName>
</protein>
<sequence length="430" mass="48168">MTGQVCGICEGPLPSKTGSRGRTAVYCSAACRQRAYRSRRDPAPDVEALIAEVGRVANRLAPQPPEAFLTDLTSLTSDVGRLRRIAQLALRPTGENVTPAPVTETLDEVTFAGRIEQHQRELRVHCYRMVGSYDDAEDLVQETFLRAWRGREGFEGRASFRAWLYRIATNTCLDFLRRNKRGPRPYDPLPGVDQQGEPPQFMPWLQPYPDSQLVSAEAEPDEIAETRETMELVFLAAIQHLPPKQRAVVILNDVLGWKAAETADLLETSVASVTSALQRARPTLRERLPERRADWARTAQPTEEEQTILRRYMAAATGSGDSRVMAELLREDVLVTMPPNPLWFSGRDVFLDFVAESFDPASPTYFGEWKHLPTSANRLPAAAGYVRRPGTRIYRAQVLDVLRIEDGKVAEITAFEPHLFPAFGLPLTIT</sequence>
<organism evidence="1 2">
    <name type="scientific">Amycolatopsis coloradensis</name>
    <dbReference type="NCBI Taxonomy" id="76021"/>
    <lineage>
        <taxon>Bacteria</taxon>
        <taxon>Bacillati</taxon>
        <taxon>Actinomycetota</taxon>
        <taxon>Actinomycetes</taxon>
        <taxon>Pseudonocardiales</taxon>
        <taxon>Pseudonocardiaceae</taxon>
        <taxon>Amycolatopsis</taxon>
    </lineage>
</organism>
<keyword evidence="2" id="KW-1185">Reference proteome</keyword>
<name>A0ACD5BHJ0_9PSEU</name>
<proteinExistence type="predicted"/>